<reference evidence="9 10" key="1">
    <citation type="submission" date="2020-06" db="EMBL/GenBank/DDBJ databases">
        <title>Genome sequence of 2 isolates from Red Sea Mangroves.</title>
        <authorList>
            <person name="Sefrji F."/>
            <person name="Michoud G."/>
            <person name="Merlino G."/>
            <person name="Daffonchio D."/>
        </authorList>
    </citation>
    <scope>NUCLEOTIDE SEQUENCE [LARGE SCALE GENOMIC DNA]</scope>
    <source>
        <strain evidence="9 10">R1DC25</strain>
    </source>
</reference>
<dbReference type="PANTHER" id="PTHR43876:SF7">
    <property type="entry name" value="UBIQUINONE BIOSYNTHESIS MONOOXYGENASE COQ6, MITOCHONDRIAL"/>
    <property type="match status" value="1"/>
</dbReference>
<dbReference type="UniPathway" id="UPA00232"/>
<dbReference type="Gene3D" id="3.50.50.60">
    <property type="entry name" value="FAD/NAD(P)-binding domain"/>
    <property type="match status" value="2"/>
</dbReference>
<evidence type="ECO:0000256" key="4">
    <source>
        <dbReference type="ARBA" id="ARBA00022630"/>
    </source>
</evidence>
<evidence type="ECO:0000259" key="8">
    <source>
        <dbReference type="Pfam" id="PF01494"/>
    </source>
</evidence>
<comment type="pathway">
    <text evidence="2">Cofactor biosynthesis; ubiquinone biosynthesis.</text>
</comment>
<evidence type="ECO:0000256" key="7">
    <source>
        <dbReference type="ARBA" id="ARBA00023033"/>
    </source>
</evidence>
<evidence type="ECO:0000256" key="3">
    <source>
        <dbReference type="ARBA" id="ARBA00005349"/>
    </source>
</evidence>
<evidence type="ECO:0000313" key="9">
    <source>
        <dbReference type="EMBL" id="QPC41411.1"/>
    </source>
</evidence>
<keyword evidence="6" id="KW-0560">Oxidoreductase</keyword>
<dbReference type="RefSeq" id="WP_213162630.1">
    <property type="nucleotide sequence ID" value="NZ_CP058214.1"/>
</dbReference>
<keyword evidence="4" id="KW-0285">Flavoprotein</keyword>
<comment type="similarity">
    <text evidence="3">Belongs to the UbiH/COQ6 family.</text>
</comment>
<dbReference type="InterPro" id="IPR051205">
    <property type="entry name" value="UbiH/COQ6_monooxygenase"/>
</dbReference>
<dbReference type="GO" id="GO:0004497">
    <property type="term" value="F:monooxygenase activity"/>
    <property type="evidence" value="ECO:0007669"/>
    <property type="project" value="UniProtKB-KW"/>
</dbReference>
<dbReference type="GO" id="GO:0006744">
    <property type="term" value="P:ubiquinone biosynthetic process"/>
    <property type="evidence" value="ECO:0007669"/>
    <property type="project" value="UniProtKB-UniPathway"/>
</dbReference>
<organism evidence="9 10">
    <name type="scientific">Kaustia mangrovi</name>
    <dbReference type="NCBI Taxonomy" id="2593653"/>
    <lineage>
        <taxon>Bacteria</taxon>
        <taxon>Pseudomonadati</taxon>
        <taxon>Pseudomonadota</taxon>
        <taxon>Alphaproteobacteria</taxon>
        <taxon>Hyphomicrobiales</taxon>
        <taxon>Parvibaculaceae</taxon>
        <taxon>Kaustia</taxon>
    </lineage>
</organism>
<evidence type="ECO:0000256" key="2">
    <source>
        <dbReference type="ARBA" id="ARBA00004749"/>
    </source>
</evidence>
<dbReference type="KEGG" id="kmn:HW532_00845"/>
<dbReference type="GO" id="GO:0071949">
    <property type="term" value="F:FAD binding"/>
    <property type="evidence" value="ECO:0007669"/>
    <property type="project" value="InterPro"/>
</dbReference>
<dbReference type="EMBL" id="CP058214">
    <property type="protein sequence ID" value="QPC41411.1"/>
    <property type="molecule type" value="Genomic_DNA"/>
</dbReference>
<dbReference type="NCBIfam" id="TIGR01988">
    <property type="entry name" value="Ubi-OHases"/>
    <property type="match status" value="1"/>
</dbReference>
<dbReference type="AlphaFoldDB" id="A0A7S8C135"/>
<evidence type="ECO:0000256" key="5">
    <source>
        <dbReference type="ARBA" id="ARBA00022827"/>
    </source>
</evidence>
<name>A0A7S8C135_9HYPH</name>
<evidence type="ECO:0000256" key="6">
    <source>
        <dbReference type="ARBA" id="ARBA00023002"/>
    </source>
</evidence>
<dbReference type="GO" id="GO:0016705">
    <property type="term" value="F:oxidoreductase activity, acting on paired donors, with incorporation or reduction of molecular oxygen"/>
    <property type="evidence" value="ECO:0007669"/>
    <property type="project" value="InterPro"/>
</dbReference>
<evidence type="ECO:0000256" key="1">
    <source>
        <dbReference type="ARBA" id="ARBA00001974"/>
    </source>
</evidence>
<comment type="cofactor">
    <cofactor evidence="1">
        <name>FAD</name>
        <dbReference type="ChEBI" id="CHEBI:57692"/>
    </cofactor>
</comment>
<keyword evidence="7 9" id="KW-0503">Monooxygenase</keyword>
<proteinExistence type="inferred from homology"/>
<dbReference type="InterPro" id="IPR036188">
    <property type="entry name" value="FAD/NAD-bd_sf"/>
</dbReference>
<protein>
    <submittedName>
        <fullName evidence="9">FAD-dependent monooxygenase</fullName>
    </submittedName>
</protein>
<keyword evidence="5" id="KW-0274">FAD</keyword>
<sequence>MAGAPSVRLRPLWRLRLLDETNRFVTASPITFDAHELGEEPFGWNIPNEPLVTALADRMIGLGTVAIPSSAPVAALETGTAAVTLSTRDGVSCSAGLVVAADGRQSTCRSAAGIKTLSWAYDQAAIATSFAHELPHDDVSTEHHRPGGPLTTVPLPGNWSSLVWMEPPQEVERLMALSPTAFARTLARALGGDLGAVSQVGPRRAFPATTVVARAFAKSRVMLVGEAAHVSPPIGAQGLNMGLRDAALAAELVEAALQQGLDPGGEATLAAFDRRRRRDVLPRQLTVDLMNRTLLSGFMPAHAMRAAGVFALSSLGPLRRLVMREGLGPTADMPKAMRG</sequence>
<keyword evidence="10" id="KW-1185">Reference proteome</keyword>
<dbReference type="Proteomes" id="UP000593594">
    <property type="component" value="Chromosome"/>
</dbReference>
<gene>
    <name evidence="9" type="ORF">HW532_00845</name>
</gene>
<dbReference type="SUPFAM" id="SSF51905">
    <property type="entry name" value="FAD/NAD(P)-binding domain"/>
    <property type="match status" value="1"/>
</dbReference>
<dbReference type="Pfam" id="PF01494">
    <property type="entry name" value="FAD_binding_3"/>
    <property type="match status" value="1"/>
</dbReference>
<feature type="domain" description="FAD-binding" evidence="8">
    <location>
        <begin position="77"/>
        <end position="258"/>
    </location>
</feature>
<dbReference type="InterPro" id="IPR002938">
    <property type="entry name" value="FAD-bd"/>
</dbReference>
<evidence type="ECO:0000313" key="10">
    <source>
        <dbReference type="Proteomes" id="UP000593594"/>
    </source>
</evidence>
<dbReference type="PANTHER" id="PTHR43876">
    <property type="entry name" value="UBIQUINONE BIOSYNTHESIS MONOOXYGENASE COQ6, MITOCHONDRIAL"/>
    <property type="match status" value="1"/>
</dbReference>
<accession>A0A7S8C135</accession>
<dbReference type="PRINTS" id="PR00420">
    <property type="entry name" value="RNGMNOXGNASE"/>
</dbReference>
<dbReference type="InterPro" id="IPR010971">
    <property type="entry name" value="UbiH/COQ6"/>
</dbReference>